<organism evidence="2 3">
    <name type="scientific">Vespula germanica</name>
    <name type="common">German yellow jacket</name>
    <name type="synonym">Paravespula germanica</name>
    <dbReference type="NCBI Taxonomy" id="30212"/>
    <lineage>
        <taxon>Eukaryota</taxon>
        <taxon>Metazoa</taxon>
        <taxon>Ecdysozoa</taxon>
        <taxon>Arthropoda</taxon>
        <taxon>Hexapoda</taxon>
        <taxon>Insecta</taxon>
        <taxon>Pterygota</taxon>
        <taxon>Neoptera</taxon>
        <taxon>Endopterygota</taxon>
        <taxon>Hymenoptera</taxon>
        <taxon>Apocrita</taxon>
        <taxon>Aculeata</taxon>
        <taxon>Vespoidea</taxon>
        <taxon>Vespidae</taxon>
        <taxon>Vespinae</taxon>
        <taxon>Vespula</taxon>
    </lineage>
</organism>
<accession>A0A834JXM4</accession>
<sequence length="140" mass="15884">MVSQHAMATTVRKVKQENRLRRQNQNQDEEGPYKAIPPPKPVPNNQKKQNGQQWDDRRAVALAHPQVPTSGTERRDANHVGTEIRNSGQIPFAPEYRMPPLYGEEQSSSQAQQAASLQTHSSKFPTLGKILREDYIGTKW</sequence>
<reference evidence="2" key="1">
    <citation type="journal article" date="2020" name="G3 (Bethesda)">
        <title>High-Quality Assemblies for Three Invasive Social Wasps from the &lt;i&gt;Vespula&lt;/i&gt; Genus.</title>
        <authorList>
            <person name="Harrop T.W.R."/>
            <person name="Guhlin J."/>
            <person name="McLaughlin G.M."/>
            <person name="Permina E."/>
            <person name="Stockwell P."/>
            <person name="Gilligan J."/>
            <person name="Le Lec M.F."/>
            <person name="Gruber M.A.M."/>
            <person name="Quinn O."/>
            <person name="Lovegrove M."/>
            <person name="Duncan E.J."/>
            <person name="Remnant E.J."/>
            <person name="Van Eeckhoven J."/>
            <person name="Graham B."/>
            <person name="Knapp R.A."/>
            <person name="Langford K.W."/>
            <person name="Kronenberg Z."/>
            <person name="Press M.O."/>
            <person name="Eacker S.M."/>
            <person name="Wilson-Rankin E.E."/>
            <person name="Purcell J."/>
            <person name="Lester P.J."/>
            <person name="Dearden P.K."/>
        </authorList>
    </citation>
    <scope>NUCLEOTIDE SEQUENCE</scope>
    <source>
        <strain evidence="2">Linc-1</strain>
    </source>
</reference>
<evidence type="ECO:0000313" key="2">
    <source>
        <dbReference type="EMBL" id="KAF7396025.1"/>
    </source>
</evidence>
<name>A0A834JXM4_VESGE</name>
<gene>
    <name evidence="2" type="ORF">HZH68_010075</name>
</gene>
<feature type="compositionally biased region" description="Low complexity" evidence="1">
    <location>
        <begin position="106"/>
        <end position="116"/>
    </location>
</feature>
<keyword evidence="3" id="KW-1185">Reference proteome</keyword>
<dbReference type="AlphaFoldDB" id="A0A834JXM4"/>
<evidence type="ECO:0000313" key="3">
    <source>
        <dbReference type="Proteomes" id="UP000617340"/>
    </source>
</evidence>
<dbReference type="Proteomes" id="UP000617340">
    <property type="component" value="Unassembled WGS sequence"/>
</dbReference>
<comment type="caution">
    <text evidence="2">The sequence shown here is derived from an EMBL/GenBank/DDBJ whole genome shotgun (WGS) entry which is preliminary data.</text>
</comment>
<evidence type="ECO:0000256" key="1">
    <source>
        <dbReference type="SAM" id="MobiDB-lite"/>
    </source>
</evidence>
<protein>
    <submittedName>
        <fullName evidence="2">Uncharacterized protein</fullName>
    </submittedName>
</protein>
<proteinExistence type="predicted"/>
<feature type="compositionally biased region" description="Low complexity" evidence="1">
    <location>
        <begin position="43"/>
        <end position="53"/>
    </location>
</feature>
<dbReference type="EMBL" id="JACSDZ010000009">
    <property type="protein sequence ID" value="KAF7396025.1"/>
    <property type="molecule type" value="Genomic_DNA"/>
</dbReference>
<feature type="region of interest" description="Disordered" evidence="1">
    <location>
        <begin position="1"/>
        <end position="124"/>
    </location>
</feature>